<dbReference type="PANTHER" id="PTHR30008">
    <property type="entry name" value="EXODEOXYRIBONUCLEASE 7 LARGE SUBUNIT"/>
    <property type="match status" value="1"/>
</dbReference>
<comment type="catalytic activity">
    <reaction evidence="5 6">
        <text>Exonucleolytic cleavage in either 5'- to 3'- or 3'- to 5'-direction to yield nucleoside 5'-phosphates.</text>
        <dbReference type="EC" id="3.1.11.6"/>
    </reaction>
</comment>
<dbReference type="InterPro" id="IPR020579">
    <property type="entry name" value="Exonuc_VII_lsu_C"/>
</dbReference>
<feature type="domain" description="OB-fold nucleic acid binding" evidence="8">
    <location>
        <begin position="7"/>
        <end position="100"/>
    </location>
</feature>
<proteinExistence type="inferred from homology"/>
<keyword evidence="4 5" id="KW-0269">Exonuclease</keyword>
<dbReference type="Proteomes" id="UP000655830">
    <property type="component" value="Unassembled WGS sequence"/>
</dbReference>
<dbReference type="RefSeq" id="WP_249331346.1">
    <property type="nucleotide sequence ID" value="NZ_JACRSY010000002.1"/>
</dbReference>
<comment type="similarity">
    <text evidence="5 6">Belongs to the XseA family.</text>
</comment>
<evidence type="ECO:0000256" key="1">
    <source>
        <dbReference type="ARBA" id="ARBA00022490"/>
    </source>
</evidence>
<comment type="subcellular location">
    <subcellularLocation>
        <location evidence="5 6">Cytoplasm</location>
    </subcellularLocation>
</comment>
<evidence type="ECO:0000256" key="5">
    <source>
        <dbReference type="HAMAP-Rule" id="MF_00378"/>
    </source>
</evidence>
<reference evidence="9" key="1">
    <citation type="submission" date="2020-08" db="EMBL/GenBank/DDBJ databases">
        <title>Genome public.</title>
        <authorList>
            <person name="Liu C."/>
            <person name="Sun Q."/>
        </authorList>
    </citation>
    <scope>NUCLEOTIDE SEQUENCE</scope>
    <source>
        <strain evidence="9">NSJ-12</strain>
    </source>
</reference>
<dbReference type="GO" id="GO:0003676">
    <property type="term" value="F:nucleic acid binding"/>
    <property type="evidence" value="ECO:0007669"/>
    <property type="project" value="InterPro"/>
</dbReference>
<evidence type="ECO:0000313" key="9">
    <source>
        <dbReference type="EMBL" id="MBC8578336.1"/>
    </source>
</evidence>
<name>A0A926ECA0_9FIRM</name>
<evidence type="ECO:0000256" key="4">
    <source>
        <dbReference type="ARBA" id="ARBA00022839"/>
    </source>
</evidence>
<dbReference type="EC" id="3.1.11.6" evidence="5"/>
<protein>
    <recommendedName>
        <fullName evidence="5">Exodeoxyribonuclease 7 large subunit</fullName>
        <ecNumber evidence="5">3.1.11.6</ecNumber>
    </recommendedName>
    <alternativeName>
        <fullName evidence="5">Exodeoxyribonuclease VII large subunit</fullName>
        <shortName evidence="5">Exonuclease VII large subunit</shortName>
    </alternativeName>
</protein>
<evidence type="ECO:0000256" key="3">
    <source>
        <dbReference type="ARBA" id="ARBA00022801"/>
    </source>
</evidence>
<dbReference type="GO" id="GO:0005737">
    <property type="term" value="C:cytoplasm"/>
    <property type="evidence" value="ECO:0007669"/>
    <property type="project" value="UniProtKB-SubCell"/>
</dbReference>
<organism evidence="9 10">
    <name type="scientific">Zhenhengia yiwuensis</name>
    <dbReference type="NCBI Taxonomy" id="2763666"/>
    <lineage>
        <taxon>Bacteria</taxon>
        <taxon>Bacillati</taxon>
        <taxon>Bacillota</taxon>
        <taxon>Clostridia</taxon>
        <taxon>Lachnospirales</taxon>
        <taxon>Lachnospiraceae</taxon>
        <taxon>Zhenhengia</taxon>
    </lineage>
</organism>
<keyword evidence="2 5" id="KW-0540">Nuclease</keyword>
<accession>A0A926ECA0</accession>
<gene>
    <name evidence="5 9" type="primary">xseA</name>
    <name evidence="9" type="ORF">H8718_02100</name>
</gene>
<dbReference type="InterPro" id="IPR003753">
    <property type="entry name" value="Exonuc_VII_L"/>
</dbReference>
<comment type="subunit">
    <text evidence="5">Heterooligomer composed of large and small subunits.</text>
</comment>
<feature type="domain" description="Exonuclease VII large subunit C-terminal" evidence="7">
    <location>
        <begin position="124"/>
        <end position="337"/>
    </location>
</feature>
<evidence type="ECO:0000256" key="2">
    <source>
        <dbReference type="ARBA" id="ARBA00022722"/>
    </source>
</evidence>
<dbReference type="AlphaFoldDB" id="A0A926ECA0"/>
<evidence type="ECO:0000259" key="8">
    <source>
        <dbReference type="Pfam" id="PF13742"/>
    </source>
</evidence>
<dbReference type="GO" id="GO:0008855">
    <property type="term" value="F:exodeoxyribonuclease VII activity"/>
    <property type="evidence" value="ECO:0007669"/>
    <property type="project" value="UniProtKB-UniRule"/>
</dbReference>
<dbReference type="GO" id="GO:0009318">
    <property type="term" value="C:exodeoxyribonuclease VII complex"/>
    <property type="evidence" value="ECO:0007669"/>
    <property type="project" value="UniProtKB-UniRule"/>
</dbReference>
<evidence type="ECO:0000259" key="7">
    <source>
        <dbReference type="Pfam" id="PF02601"/>
    </source>
</evidence>
<dbReference type="NCBIfam" id="TIGR00237">
    <property type="entry name" value="xseA"/>
    <property type="match status" value="1"/>
</dbReference>
<keyword evidence="10" id="KW-1185">Reference proteome</keyword>
<comment type="caution">
    <text evidence="9">The sequence shown here is derived from an EMBL/GenBank/DDBJ whole genome shotgun (WGS) entry which is preliminary data.</text>
</comment>
<keyword evidence="3 5" id="KW-0378">Hydrolase</keyword>
<dbReference type="EMBL" id="JACRSY010000002">
    <property type="protein sequence ID" value="MBC8578336.1"/>
    <property type="molecule type" value="Genomic_DNA"/>
</dbReference>
<dbReference type="PANTHER" id="PTHR30008:SF0">
    <property type="entry name" value="EXODEOXYRIBONUCLEASE 7 LARGE SUBUNIT"/>
    <property type="match status" value="1"/>
</dbReference>
<evidence type="ECO:0000313" key="10">
    <source>
        <dbReference type="Proteomes" id="UP000655830"/>
    </source>
</evidence>
<dbReference type="GO" id="GO:0006308">
    <property type="term" value="P:DNA catabolic process"/>
    <property type="evidence" value="ECO:0007669"/>
    <property type="project" value="UniProtKB-UniRule"/>
</dbReference>
<sequence length="399" mass="45356">MKRKVVAVSEINRYVSHLLEEDYLLSDVWLSGEISNCKYHQSGHIYFTIKDERAGISAVMFAKDAATLDFTLKEGLKVYVRGRISLYEKTGQYQCYVIEVEKEGKGTLYEQFERLKKQLEEEGLFDPRYKKPLPTYPQKVGVITSNTGAAIQDILQVSKRRNNAIPIYIYPTAVQGEYATNGIVSAIERANQDGLVDVLIVGRGGGSIEDLWSFNEEAVARAIFASKIPIVSAVGHEIDFTISDFVADKRAATPSAAAEIVIPDKESYLLKIDRSKELLKHHLTRHLDLEKRRLEQLLSRPIYQNKQKYFRDLMIRVDYSEEQLIKAYTKHLTFTRNVLNDKITKMEKLSPLLTLKRGYSVTTTKSGEMITHKDQVEVGDYIKVALKEGTLHAEVVKKG</sequence>
<dbReference type="HAMAP" id="MF_00378">
    <property type="entry name" value="Exonuc_7_L"/>
    <property type="match status" value="1"/>
</dbReference>
<comment type="function">
    <text evidence="5">Bidirectionally degrades single-stranded DNA into large acid-insoluble oligonucleotides, which are then degraded further into small acid-soluble oligonucleotides.</text>
</comment>
<dbReference type="InterPro" id="IPR025824">
    <property type="entry name" value="OB-fold_nuc-bd_dom"/>
</dbReference>
<dbReference type="Pfam" id="PF02601">
    <property type="entry name" value="Exonuc_VII_L"/>
    <property type="match status" value="1"/>
</dbReference>
<dbReference type="CDD" id="cd04489">
    <property type="entry name" value="ExoVII_LU_OBF"/>
    <property type="match status" value="1"/>
</dbReference>
<keyword evidence="1 5" id="KW-0963">Cytoplasm</keyword>
<evidence type="ECO:0000256" key="6">
    <source>
        <dbReference type="RuleBase" id="RU004355"/>
    </source>
</evidence>
<dbReference type="Pfam" id="PF13742">
    <property type="entry name" value="tRNA_anti_2"/>
    <property type="match status" value="1"/>
</dbReference>